<dbReference type="AlphaFoldDB" id="A0A5D5AGW4"/>
<protein>
    <submittedName>
        <fullName evidence="3">MBL fold metallo-hydrolase</fullName>
    </submittedName>
</protein>
<dbReference type="EMBL" id="VTAW01000048">
    <property type="protein sequence ID" value="TYT60364.1"/>
    <property type="molecule type" value="Genomic_DNA"/>
</dbReference>
<sequence length="286" mass="32034">MIHSTWDDWLVRSEIEATNCDCLSIWYLGCNAFVVRSPEATIYIDPYFGDGDPPNIVRMIPVPMDPADATVCDAVVVTHEHIDHMHPPSYAPLVNDLDADLYAPQASYEESDYEGDLQAPSENRQTISEGESFDIGDVTVHVLPANDPDAIEPVSYLFEHESGTFFHGGDSRPSDAFEDVAEMFDVDVGAFAFGTVGNIYYPEDDETRPTRWYMDENQIIEAANQLEVNRLVPSHYDMWRGVNAMPTALHEHASSFAYPRTIEVVQIGDRIDVDCPGVVQARSLRK</sequence>
<comment type="caution">
    <text evidence="3">The sequence shown here is derived from an EMBL/GenBank/DDBJ whole genome shotgun (WGS) entry which is preliminary data.</text>
</comment>
<gene>
    <name evidence="3" type="ORF">FYC77_19300</name>
</gene>
<dbReference type="InterPro" id="IPR001279">
    <property type="entry name" value="Metallo-B-lactamas"/>
</dbReference>
<accession>A0A5D5AGW4</accession>
<proteinExistence type="predicted"/>
<reference evidence="3 4" key="1">
    <citation type="submission" date="2019-08" db="EMBL/GenBank/DDBJ databases">
        <title>Archaea genome.</title>
        <authorList>
            <person name="Kajale S."/>
            <person name="Shouche Y."/>
            <person name="Deshpande N."/>
            <person name="Sharma A."/>
        </authorList>
    </citation>
    <scope>NUCLEOTIDE SEQUENCE [LARGE SCALE GENOMIC DNA]</scope>
    <source>
        <strain evidence="3 4">ESP3B_9</strain>
    </source>
</reference>
<evidence type="ECO:0000256" key="1">
    <source>
        <dbReference type="ARBA" id="ARBA00022801"/>
    </source>
</evidence>
<keyword evidence="4" id="KW-1185">Reference proteome</keyword>
<dbReference type="InterPro" id="IPR050114">
    <property type="entry name" value="UPF0173_UPF0282_UlaG_hydrolase"/>
</dbReference>
<dbReference type="InterPro" id="IPR036866">
    <property type="entry name" value="RibonucZ/Hydroxyglut_hydro"/>
</dbReference>
<evidence type="ECO:0000313" key="4">
    <source>
        <dbReference type="Proteomes" id="UP000324104"/>
    </source>
</evidence>
<evidence type="ECO:0000313" key="3">
    <source>
        <dbReference type="EMBL" id="TYT60364.1"/>
    </source>
</evidence>
<dbReference type="PANTHER" id="PTHR43546">
    <property type="entry name" value="UPF0173 METAL-DEPENDENT HYDROLASE MJ1163-RELATED"/>
    <property type="match status" value="1"/>
</dbReference>
<feature type="domain" description="Metallo-beta-lactamase" evidence="2">
    <location>
        <begin position="29"/>
        <end position="235"/>
    </location>
</feature>
<dbReference type="Pfam" id="PF12706">
    <property type="entry name" value="Lactamase_B_2"/>
    <property type="match status" value="1"/>
</dbReference>
<dbReference type="GO" id="GO:0016787">
    <property type="term" value="F:hydrolase activity"/>
    <property type="evidence" value="ECO:0007669"/>
    <property type="project" value="UniProtKB-KW"/>
</dbReference>
<dbReference type="RefSeq" id="WP_149083122.1">
    <property type="nucleotide sequence ID" value="NZ_VTAW01000048.1"/>
</dbReference>
<keyword evidence="1 3" id="KW-0378">Hydrolase</keyword>
<name>A0A5D5AGW4_9EURY</name>
<organism evidence="3 4">
    <name type="scientific">Natrialba swarupiae</name>
    <dbReference type="NCBI Taxonomy" id="2448032"/>
    <lineage>
        <taxon>Archaea</taxon>
        <taxon>Methanobacteriati</taxon>
        <taxon>Methanobacteriota</taxon>
        <taxon>Stenosarchaea group</taxon>
        <taxon>Halobacteria</taxon>
        <taxon>Halobacteriales</taxon>
        <taxon>Natrialbaceae</taxon>
        <taxon>Natrialba</taxon>
    </lineage>
</organism>
<dbReference type="Gene3D" id="3.60.15.10">
    <property type="entry name" value="Ribonuclease Z/Hydroxyacylglutathione hydrolase-like"/>
    <property type="match status" value="1"/>
</dbReference>
<evidence type="ECO:0000259" key="2">
    <source>
        <dbReference type="SMART" id="SM00849"/>
    </source>
</evidence>
<dbReference type="Proteomes" id="UP000324104">
    <property type="component" value="Unassembled WGS sequence"/>
</dbReference>
<dbReference type="SMART" id="SM00849">
    <property type="entry name" value="Lactamase_B"/>
    <property type="match status" value="1"/>
</dbReference>
<dbReference type="SUPFAM" id="SSF56281">
    <property type="entry name" value="Metallo-hydrolase/oxidoreductase"/>
    <property type="match status" value="1"/>
</dbReference>
<dbReference type="PANTHER" id="PTHR43546:SF9">
    <property type="entry name" value="L-ASCORBATE-6-PHOSPHATE LACTONASE ULAG-RELATED"/>
    <property type="match status" value="1"/>
</dbReference>